<dbReference type="SUPFAM" id="SSF47598">
    <property type="entry name" value="Ribbon-helix-helix"/>
    <property type="match status" value="1"/>
</dbReference>
<dbReference type="PROSITE" id="PS51509">
    <property type="entry name" value="PHOSPHAGEN_KINASE_N"/>
    <property type="match status" value="1"/>
</dbReference>
<dbReference type="Proteomes" id="UP001553715">
    <property type="component" value="Unassembled WGS sequence"/>
</dbReference>
<comment type="caution">
    <text evidence="2">The sequence shown here is derived from an EMBL/GenBank/DDBJ whole genome shotgun (WGS) entry which is preliminary data.</text>
</comment>
<dbReference type="Pfam" id="PF01402">
    <property type="entry name" value="RHH_1"/>
    <property type="match status" value="1"/>
</dbReference>
<dbReference type="InterPro" id="IPR005587">
    <property type="entry name" value="UPF0304_YfbU"/>
</dbReference>
<keyword evidence="3" id="KW-1185">Reference proteome</keyword>
<gene>
    <name evidence="2" type="ORF">AB0301_08720</name>
</gene>
<dbReference type="InterPro" id="IPR010985">
    <property type="entry name" value="Ribbon_hlx_hlx"/>
</dbReference>
<dbReference type="InterPro" id="IPR002145">
    <property type="entry name" value="CopG"/>
</dbReference>
<feature type="domain" description="Phosphagen kinase N-terminal" evidence="1">
    <location>
        <begin position="1"/>
        <end position="68"/>
    </location>
</feature>
<organism evidence="2 3">
    <name type="scientific">Microbacterium profundi</name>
    <dbReference type="NCBI Taxonomy" id="450380"/>
    <lineage>
        <taxon>Bacteria</taxon>
        <taxon>Bacillati</taxon>
        <taxon>Actinomycetota</taxon>
        <taxon>Actinomycetes</taxon>
        <taxon>Micrococcales</taxon>
        <taxon>Microbacteriaceae</taxon>
        <taxon>Microbacterium</taxon>
    </lineage>
</organism>
<evidence type="ECO:0000313" key="3">
    <source>
        <dbReference type="Proteomes" id="UP001553715"/>
    </source>
</evidence>
<reference evidence="2 3" key="1">
    <citation type="submission" date="2024-06" db="EMBL/GenBank/DDBJ databases">
        <title>The Natural Products Discovery Center: Release of the First 8490 Sequenced Strains for Exploring Actinobacteria Biosynthetic Diversity.</title>
        <authorList>
            <person name="Kalkreuter E."/>
            <person name="Kautsar S.A."/>
            <person name="Yang D."/>
            <person name="Bader C.D."/>
            <person name="Teijaro C.N."/>
            <person name="Fluegel L."/>
            <person name="Davis C.M."/>
            <person name="Simpson J.R."/>
            <person name="Lauterbach L."/>
            <person name="Steele A.D."/>
            <person name="Gui C."/>
            <person name="Meng S."/>
            <person name="Li G."/>
            <person name="Viehrig K."/>
            <person name="Ye F."/>
            <person name="Su P."/>
            <person name="Kiefer A.F."/>
            <person name="Nichols A."/>
            <person name="Cepeda A.J."/>
            <person name="Yan W."/>
            <person name="Fan B."/>
            <person name="Jiang Y."/>
            <person name="Adhikari A."/>
            <person name="Zheng C.-J."/>
            <person name="Schuster L."/>
            <person name="Cowan T.M."/>
            <person name="Smanski M.J."/>
            <person name="Chevrette M.G."/>
            <person name="De Carvalho L.P.S."/>
            <person name="Shen B."/>
        </authorList>
    </citation>
    <scope>NUCLEOTIDE SEQUENCE [LARGE SCALE GENOMIC DNA]</scope>
    <source>
        <strain evidence="2 3">NPDC077434</strain>
    </source>
</reference>
<evidence type="ECO:0000259" key="1">
    <source>
        <dbReference type="PROSITE" id="PS51509"/>
    </source>
</evidence>
<protein>
    <submittedName>
        <fullName evidence="2">YfbU family protein</fullName>
    </submittedName>
</protein>
<dbReference type="EMBL" id="JBFBMH010000010">
    <property type="protein sequence ID" value="MEW1975142.1"/>
    <property type="molecule type" value="Genomic_DNA"/>
</dbReference>
<name>A0ABV3LID0_9MICO</name>
<dbReference type="CDD" id="cd21631">
    <property type="entry name" value="RHH_CopG_NikR-like"/>
    <property type="match status" value="1"/>
</dbReference>
<dbReference type="SUPFAM" id="SSF116960">
    <property type="entry name" value="YfbU-like"/>
    <property type="match status" value="1"/>
</dbReference>
<accession>A0ABV3LID0</accession>
<dbReference type="InterPro" id="IPR023146">
    <property type="entry name" value="YfbU_alpha-helical_sf"/>
</dbReference>
<dbReference type="Pfam" id="PF03887">
    <property type="entry name" value="YfbU"/>
    <property type="match status" value="1"/>
</dbReference>
<proteinExistence type="predicted"/>
<dbReference type="RefSeq" id="WP_234001882.1">
    <property type="nucleotide sequence ID" value="NZ_JAJVKR010000033.1"/>
</dbReference>
<dbReference type="InterPro" id="IPR022413">
    <property type="entry name" value="ATP-guanido_PTrfase_N"/>
</dbReference>
<evidence type="ECO:0000313" key="2">
    <source>
        <dbReference type="EMBL" id="MEW1975142.1"/>
    </source>
</evidence>
<dbReference type="Gene3D" id="1.10.3190.10">
    <property type="entry name" value="yfbu gene product, domain 2"/>
    <property type="match status" value="1"/>
</dbReference>
<sequence>MAVLNVRLDDDIYERLKELADAEGASLSEFVRDLLLELVVPVSIEHGDEPAPESFSTRDRLMLSLLHRILARVLPKDANGDDGDMDYQLQKAQIIESGFTGEYWFEVAGFETELSKQDCRRVSDILEMFRIITYSVPRLEDQGEKLDKGLLYGLRFRGFDHNDTLEGHMARYVRYQMRDEDRWEELQPQVAESDNGNSHMKTLDTYMRMLTEFRKIMKTRERRFDRDAYFLSADELRAISAAAVHPSNRA</sequence>